<dbReference type="GO" id="GO:0003677">
    <property type="term" value="F:DNA binding"/>
    <property type="evidence" value="ECO:0007669"/>
    <property type="project" value="UniProtKB-KW"/>
</dbReference>
<dbReference type="InterPro" id="IPR000281">
    <property type="entry name" value="HTH_RpiR"/>
</dbReference>
<dbReference type="SUPFAM" id="SSF53697">
    <property type="entry name" value="SIS domain"/>
    <property type="match status" value="1"/>
</dbReference>
<keyword evidence="3" id="KW-0804">Transcription</keyword>
<name>A0A7Z0IIT6_9MICO</name>
<dbReference type="PANTHER" id="PTHR30514:SF18">
    <property type="entry name" value="RPIR-FAMILY TRANSCRIPTIONAL REGULATOR"/>
    <property type="match status" value="1"/>
</dbReference>
<dbReference type="InterPro" id="IPR035472">
    <property type="entry name" value="RpiR-like_SIS"/>
</dbReference>
<protein>
    <submittedName>
        <fullName evidence="6">DNA-binding MurR/RpiR family transcriptional regulator</fullName>
    </submittedName>
</protein>
<accession>A0A7Z0IIT6</accession>
<dbReference type="InterPro" id="IPR009057">
    <property type="entry name" value="Homeodomain-like_sf"/>
</dbReference>
<dbReference type="InterPro" id="IPR046348">
    <property type="entry name" value="SIS_dom_sf"/>
</dbReference>
<keyword evidence="1" id="KW-0805">Transcription regulation</keyword>
<dbReference type="PROSITE" id="PS51071">
    <property type="entry name" value="HTH_RPIR"/>
    <property type="match status" value="1"/>
</dbReference>
<dbReference type="Pfam" id="PF01418">
    <property type="entry name" value="HTH_6"/>
    <property type="match status" value="1"/>
</dbReference>
<keyword evidence="2 6" id="KW-0238">DNA-binding</keyword>
<organism evidence="6 7">
    <name type="scientific">Spelaeicoccus albus</name>
    <dbReference type="NCBI Taxonomy" id="1280376"/>
    <lineage>
        <taxon>Bacteria</taxon>
        <taxon>Bacillati</taxon>
        <taxon>Actinomycetota</taxon>
        <taxon>Actinomycetes</taxon>
        <taxon>Micrococcales</taxon>
        <taxon>Brevibacteriaceae</taxon>
        <taxon>Spelaeicoccus</taxon>
    </lineage>
</organism>
<dbReference type="GO" id="GO:0097367">
    <property type="term" value="F:carbohydrate derivative binding"/>
    <property type="evidence" value="ECO:0007669"/>
    <property type="project" value="InterPro"/>
</dbReference>
<evidence type="ECO:0000256" key="1">
    <source>
        <dbReference type="ARBA" id="ARBA00023015"/>
    </source>
</evidence>
<gene>
    <name evidence="6" type="ORF">BJY26_003100</name>
</gene>
<dbReference type="GO" id="GO:0003700">
    <property type="term" value="F:DNA-binding transcription factor activity"/>
    <property type="evidence" value="ECO:0007669"/>
    <property type="project" value="InterPro"/>
</dbReference>
<dbReference type="AlphaFoldDB" id="A0A7Z0IIT6"/>
<dbReference type="InterPro" id="IPR047640">
    <property type="entry name" value="RpiR-like"/>
</dbReference>
<feature type="domain" description="SIS" evidence="5">
    <location>
        <begin position="133"/>
        <end position="275"/>
    </location>
</feature>
<evidence type="ECO:0000313" key="7">
    <source>
        <dbReference type="Proteomes" id="UP000539111"/>
    </source>
</evidence>
<dbReference type="CDD" id="cd05013">
    <property type="entry name" value="SIS_RpiR"/>
    <property type="match status" value="1"/>
</dbReference>
<dbReference type="Gene3D" id="1.10.10.10">
    <property type="entry name" value="Winged helix-like DNA-binding domain superfamily/Winged helix DNA-binding domain"/>
    <property type="match status" value="1"/>
</dbReference>
<evidence type="ECO:0000259" key="4">
    <source>
        <dbReference type="PROSITE" id="PS51071"/>
    </source>
</evidence>
<proteinExistence type="predicted"/>
<dbReference type="EMBL" id="JACBZP010000001">
    <property type="protein sequence ID" value="NYI68794.1"/>
    <property type="molecule type" value="Genomic_DNA"/>
</dbReference>
<dbReference type="Proteomes" id="UP000539111">
    <property type="component" value="Unassembled WGS sequence"/>
</dbReference>
<sequence length="297" mass="32490">METQSAPTSYGELRSTLQQQLPQMAAGQKRIATLLLTDPEGTAFRTIAETATLAEVHQSSVVRFATSIGLKGYPSIVQLCRDYFNDQAHLIRRFDQNQGETSTSGLLSSVVDHEQQNLSRTFARLDRQTWEGAVALLAEGPNIHVMGLRKCLPVSQILTYLLHLVRPNVYQVAPIVGSLVDQIRDFNTDDIFVGISTRRYTSDTISAFHEATSRGLKTIALTDNAASPMAATADFAFFIDSQGVHVLPSITALVSTAQTLATAVASRLGAESRSELVHDEELLESLNVYTDKQPLDP</sequence>
<reference evidence="6 7" key="1">
    <citation type="submission" date="2020-07" db="EMBL/GenBank/DDBJ databases">
        <title>Sequencing the genomes of 1000 actinobacteria strains.</title>
        <authorList>
            <person name="Klenk H.-P."/>
        </authorList>
    </citation>
    <scope>NUCLEOTIDE SEQUENCE [LARGE SCALE GENOMIC DNA]</scope>
    <source>
        <strain evidence="6 7">DSM 26341</strain>
    </source>
</reference>
<dbReference type="SUPFAM" id="SSF46689">
    <property type="entry name" value="Homeodomain-like"/>
    <property type="match status" value="1"/>
</dbReference>
<feature type="domain" description="HTH rpiR-type" evidence="4">
    <location>
        <begin position="11"/>
        <end position="87"/>
    </location>
</feature>
<dbReference type="RefSeq" id="WP_179429088.1">
    <property type="nucleotide sequence ID" value="NZ_JACBZP010000001.1"/>
</dbReference>
<evidence type="ECO:0000256" key="2">
    <source>
        <dbReference type="ARBA" id="ARBA00023125"/>
    </source>
</evidence>
<dbReference type="PANTHER" id="PTHR30514">
    <property type="entry name" value="GLUCOKINASE"/>
    <property type="match status" value="1"/>
</dbReference>
<evidence type="ECO:0000259" key="5">
    <source>
        <dbReference type="PROSITE" id="PS51464"/>
    </source>
</evidence>
<evidence type="ECO:0000256" key="3">
    <source>
        <dbReference type="ARBA" id="ARBA00023163"/>
    </source>
</evidence>
<comment type="caution">
    <text evidence="6">The sequence shown here is derived from an EMBL/GenBank/DDBJ whole genome shotgun (WGS) entry which is preliminary data.</text>
</comment>
<dbReference type="PROSITE" id="PS51464">
    <property type="entry name" value="SIS"/>
    <property type="match status" value="1"/>
</dbReference>
<dbReference type="Pfam" id="PF01380">
    <property type="entry name" value="SIS"/>
    <property type="match status" value="1"/>
</dbReference>
<dbReference type="Gene3D" id="3.40.50.10490">
    <property type="entry name" value="Glucose-6-phosphate isomerase like protein, domain 1"/>
    <property type="match status" value="1"/>
</dbReference>
<dbReference type="InterPro" id="IPR001347">
    <property type="entry name" value="SIS_dom"/>
</dbReference>
<dbReference type="GO" id="GO:1901135">
    <property type="term" value="P:carbohydrate derivative metabolic process"/>
    <property type="evidence" value="ECO:0007669"/>
    <property type="project" value="InterPro"/>
</dbReference>
<dbReference type="InterPro" id="IPR036388">
    <property type="entry name" value="WH-like_DNA-bd_sf"/>
</dbReference>
<keyword evidence="7" id="KW-1185">Reference proteome</keyword>
<evidence type="ECO:0000313" key="6">
    <source>
        <dbReference type="EMBL" id="NYI68794.1"/>
    </source>
</evidence>